<evidence type="ECO:0000259" key="5">
    <source>
        <dbReference type="PROSITE" id="PS51387"/>
    </source>
</evidence>
<dbReference type="Gene3D" id="3.40.462.20">
    <property type="match status" value="1"/>
</dbReference>
<evidence type="ECO:0000313" key="7">
    <source>
        <dbReference type="Proteomes" id="UP001586593"/>
    </source>
</evidence>
<evidence type="ECO:0000256" key="2">
    <source>
        <dbReference type="ARBA" id="ARBA00022630"/>
    </source>
</evidence>
<dbReference type="InterPro" id="IPR050416">
    <property type="entry name" value="FAD-linked_Oxidoreductase"/>
</dbReference>
<evidence type="ECO:0000256" key="4">
    <source>
        <dbReference type="ARBA" id="ARBA00023002"/>
    </source>
</evidence>
<dbReference type="EMBL" id="JAZHXJ010000122">
    <property type="protein sequence ID" value="KAL1873444.1"/>
    <property type="molecule type" value="Genomic_DNA"/>
</dbReference>
<dbReference type="InterPro" id="IPR036318">
    <property type="entry name" value="FAD-bd_PCMH-like_sf"/>
</dbReference>
<keyword evidence="2" id="KW-0285">Flavoprotein</keyword>
<accession>A0ABR3XBX9</accession>
<dbReference type="PROSITE" id="PS51387">
    <property type="entry name" value="FAD_PCMH"/>
    <property type="match status" value="1"/>
</dbReference>
<protein>
    <recommendedName>
        <fullName evidence="5">FAD-binding PCMH-type domain-containing protein</fullName>
    </recommendedName>
</protein>
<proteinExistence type="inferred from homology"/>
<keyword evidence="4" id="KW-0560">Oxidoreductase</keyword>
<keyword evidence="7" id="KW-1185">Reference proteome</keyword>
<dbReference type="InterPro" id="IPR006094">
    <property type="entry name" value="Oxid_FAD_bind_N"/>
</dbReference>
<dbReference type="PANTHER" id="PTHR42973:SF7">
    <property type="entry name" value="FAD-BINDING PCMH-TYPE DOMAIN-CONTAINING PROTEIN"/>
    <property type="match status" value="1"/>
</dbReference>
<dbReference type="PANTHER" id="PTHR42973">
    <property type="entry name" value="BINDING OXIDOREDUCTASE, PUTATIVE (AFU_ORTHOLOGUE AFUA_1G17690)-RELATED"/>
    <property type="match status" value="1"/>
</dbReference>
<dbReference type="Gene3D" id="3.30.465.10">
    <property type="match status" value="1"/>
</dbReference>
<dbReference type="Gene3D" id="3.30.43.10">
    <property type="entry name" value="Uridine Diphospho-n-acetylenolpyruvylglucosamine Reductase, domain 2"/>
    <property type="match status" value="1"/>
</dbReference>
<dbReference type="InterPro" id="IPR016167">
    <property type="entry name" value="FAD-bd_PCMH_sub1"/>
</dbReference>
<dbReference type="InterPro" id="IPR016166">
    <property type="entry name" value="FAD-bd_PCMH"/>
</dbReference>
<dbReference type="SUPFAM" id="SSF56176">
    <property type="entry name" value="FAD-binding/transporter-associated domain-like"/>
    <property type="match status" value="1"/>
</dbReference>
<name>A0ABR3XBX9_9PEZI</name>
<comment type="caution">
    <text evidence="6">The sequence shown here is derived from an EMBL/GenBank/DDBJ whole genome shotgun (WGS) entry which is preliminary data.</text>
</comment>
<sequence length="523" mass="56501">MLARSRAYKINSMKVSPERSPLVDTSSKPIPVLGSTSPLMSITAGAIYRDAVPQDASTEDQTAADAPVLKGLSHRLAIFTKSSPDFSRLWPSVSHEHGQPPLAVLRPASEDEVAAAVRFCTTSQPPIPFSIRSGGLDPAGRSRTPDGQGLVIDMRSVDSMVIAEDRKTVIVGGGVICGRLVHFLDDNGLATPTAFSGRVGYVSWACSGGYSCLSGKYGLGVDQIEAGRVVLADGRIVDTDDAHADPDVLWALRGAGAGIVGVVVQLRIKVYPRPPILAGHVIFPLAGSAALFGKLGELNQRDLPDGFAGDVMIVRPPGTDGIVDLFFHWILKDDKSDMEEAYEYLKQLESLGTPISSSVSETTPRAFIDTIPNPDIYRPLVFFMRQCDVAGWSHELGEILAGREIPFQANAVIVHSGHGAIVRERPDACFRDRPRHLMLGFVGAGPRDDARLQRASKDWVVGLDRDVREAGLALPSQYMTFVEPLEGAGLRYYGAEGLERVKCLKERLDPTNRFPQNTPDLGD</sequence>
<evidence type="ECO:0000256" key="3">
    <source>
        <dbReference type="ARBA" id="ARBA00022827"/>
    </source>
</evidence>
<evidence type="ECO:0000256" key="1">
    <source>
        <dbReference type="ARBA" id="ARBA00005466"/>
    </source>
</evidence>
<dbReference type="Proteomes" id="UP001586593">
    <property type="component" value="Unassembled WGS sequence"/>
</dbReference>
<dbReference type="Pfam" id="PF01565">
    <property type="entry name" value="FAD_binding_4"/>
    <property type="match status" value="1"/>
</dbReference>
<keyword evidence="3" id="KW-0274">FAD</keyword>
<reference evidence="6 7" key="1">
    <citation type="journal article" date="2024" name="Commun. Biol.">
        <title>Comparative genomic analysis of thermophilic fungi reveals convergent evolutionary adaptations and gene losses.</title>
        <authorList>
            <person name="Steindorff A.S."/>
            <person name="Aguilar-Pontes M.V."/>
            <person name="Robinson A.J."/>
            <person name="Andreopoulos B."/>
            <person name="LaButti K."/>
            <person name="Kuo A."/>
            <person name="Mondo S."/>
            <person name="Riley R."/>
            <person name="Otillar R."/>
            <person name="Haridas S."/>
            <person name="Lipzen A."/>
            <person name="Grimwood J."/>
            <person name="Schmutz J."/>
            <person name="Clum A."/>
            <person name="Reid I.D."/>
            <person name="Moisan M.C."/>
            <person name="Butler G."/>
            <person name="Nguyen T.T.M."/>
            <person name="Dewar K."/>
            <person name="Conant G."/>
            <person name="Drula E."/>
            <person name="Henrissat B."/>
            <person name="Hansel C."/>
            <person name="Singer S."/>
            <person name="Hutchinson M.I."/>
            <person name="de Vries R.P."/>
            <person name="Natvig D.O."/>
            <person name="Powell A.J."/>
            <person name="Tsang A."/>
            <person name="Grigoriev I.V."/>
        </authorList>
    </citation>
    <scope>NUCLEOTIDE SEQUENCE [LARGE SCALE GENOMIC DNA]</scope>
    <source>
        <strain evidence="6 7">ATCC 24622</strain>
    </source>
</reference>
<evidence type="ECO:0000313" key="6">
    <source>
        <dbReference type="EMBL" id="KAL1873444.1"/>
    </source>
</evidence>
<gene>
    <name evidence="6" type="ORF">VTK73DRAFT_989</name>
</gene>
<dbReference type="InterPro" id="IPR016169">
    <property type="entry name" value="FAD-bd_PCMH_sub2"/>
</dbReference>
<organism evidence="6 7">
    <name type="scientific">Phialemonium thermophilum</name>
    <dbReference type="NCBI Taxonomy" id="223376"/>
    <lineage>
        <taxon>Eukaryota</taxon>
        <taxon>Fungi</taxon>
        <taxon>Dikarya</taxon>
        <taxon>Ascomycota</taxon>
        <taxon>Pezizomycotina</taxon>
        <taxon>Sordariomycetes</taxon>
        <taxon>Sordariomycetidae</taxon>
        <taxon>Cephalothecales</taxon>
        <taxon>Cephalothecaceae</taxon>
        <taxon>Phialemonium</taxon>
    </lineage>
</organism>
<comment type="similarity">
    <text evidence="1">Belongs to the oxygen-dependent FAD-linked oxidoreductase family.</text>
</comment>
<feature type="domain" description="FAD-binding PCMH-type" evidence="5">
    <location>
        <begin position="97"/>
        <end position="273"/>
    </location>
</feature>